<name>A0ABR3FGG1_9AGAR</name>
<evidence type="ECO:0000313" key="3">
    <source>
        <dbReference type="Proteomes" id="UP001465976"/>
    </source>
</evidence>
<feature type="region of interest" description="Disordered" evidence="1">
    <location>
        <begin position="243"/>
        <end position="264"/>
    </location>
</feature>
<accession>A0ABR3FGG1</accession>
<organism evidence="2 3">
    <name type="scientific">Marasmius crinis-equi</name>
    <dbReference type="NCBI Taxonomy" id="585013"/>
    <lineage>
        <taxon>Eukaryota</taxon>
        <taxon>Fungi</taxon>
        <taxon>Dikarya</taxon>
        <taxon>Basidiomycota</taxon>
        <taxon>Agaricomycotina</taxon>
        <taxon>Agaricomycetes</taxon>
        <taxon>Agaricomycetidae</taxon>
        <taxon>Agaricales</taxon>
        <taxon>Marasmiineae</taxon>
        <taxon>Marasmiaceae</taxon>
        <taxon>Marasmius</taxon>
    </lineage>
</organism>
<evidence type="ECO:0000313" key="2">
    <source>
        <dbReference type="EMBL" id="KAL0574179.1"/>
    </source>
</evidence>
<protein>
    <submittedName>
        <fullName evidence="2">Uncharacterized protein</fullName>
    </submittedName>
</protein>
<proteinExistence type="predicted"/>
<evidence type="ECO:0000256" key="1">
    <source>
        <dbReference type="SAM" id="MobiDB-lite"/>
    </source>
</evidence>
<gene>
    <name evidence="2" type="ORF">V5O48_007769</name>
</gene>
<dbReference type="Proteomes" id="UP001465976">
    <property type="component" value="Unassembled WGS sequence"/>
</dbReference>
<reference evidence="2 3" key="1">
    <citation type="submission" date="2024-02" db="EMBL/GenBank/DDBJ databases">
        <title>A draft genome for the cacao thread blight pathogen Marasmius crinis-equi.</title>
        <authorList>
            <person name="Cohen S.P."/>
            <person name="Baruah I.K."/>
            <person name="Amoako-Attah I."/>
            <person name="Bukari Y."/>
            <person name="Meinhardt L.W."/>
            <person name="Bailey B.A."/>
        </authorList>
    </citation>
    <scope>NUCLEOTIDE SEQUENCE [LARGE SCALE GENOMIC DNA]</scope>
    <source>
        <strain evidence="2 3">GH-76</strain>
    </source>
</reference>
<comment type="caution">
    <text evidence="2">The sequence shown here is derived from an EMBL/GenBank/DDBJ whole genome shotgun (WGS) entry which is preliminary data.</text>
</comment>
<dbReference type="EMBL" id="JBAHYK010000421">
    <property type="protein sequence ID" value="KAL0574179.1"/>
    <property type="molecule type" value="Genomic_DNA"/>
</dbReference>
<keyword evidence="3" id="KW-1185">Reference proteome</keyword>
<sequence length="264" mass="29374">MAGTTPVLNDLDELLSSPFPLPLHPVLLPTLKFEPRSSSLQAYLCDCITNAQGCALNILAGQQKRMQRVDDAAHGQLAYTGEKWRFHVPAEDKEYNRTSHGNPVSGTFVTFRFNGTSVQVRGTVRPRKTPAHISNFTFTLDTSPAETTFLGPPTDVVQYDQLLWSALAGLFRLYASDVGGYIRIDELEYDTNSDRVYVSNRNKELGFHIDRPSGGDISVGCSRSLLYWDWGLVVSSTAEKEKHKVRGSRPSAGSNSRKRPYFSL</sequence>